<organism evidence="2 3">
    <name type="scientific">Prevotella pallens</name>
    <dbReference type="NCBI Taxonomy" id="60133"/>
    <lineage>
        <taxon>Bacteria</taxon>
        <taxon>Pseudomonadati</taxon>
        <taxon>Bacteroidota</taxon>
        <taxon>Bacteroidia</taxon>
        <taxon>Bacteroidales</taxon>
        <taxon>Prevotellaceae</taxon>
        <taxon>Prevotella</taxon>
    </lineage>
</organism>
<gene>
    <name evidence="2" type="ORF">NCTC13043_00017</name>
</gene>
<dbReference type="GeneID" id="78569767"/>
<dbReference type="OrthoDB" id="1068111at2"/>
<dbReference type="EMBL" id="UGTP01000001">
    <property type="protein sequence ID" value="SUC11176.1"/>
    <property type="molecule type" value="Genomic_DNA"/>
</dbReference>
<evidence type="ECO:0000256" key="1">
    <source>
        <dbReference type="SAM" id="SignalP"/>
    </source>
</evidence>
<dbReference type="AlphaFoldDB" id="A0A379EXS0"/>
<protein>
    <submittedName>
        <fullName evidence="2">NigD-like protein</fullName>
    </submittedName>
</protein>
<dbReference type="RefSeq" id="WP_115082597.1">
    <property type="nucleotide sequence ID" value="NZ_UGTP01000001.1"/>
</dbReference>
<proteinExistence type="predicted"/>
<evidence type="ECO:0000313" key="3">
    <source>
        <dbReference type="Proteomes" id="UP000254235"/>
    </source>
</evidence>
<dbReference type="Proteomes" id="UP000254235">
    <property type="component" value="Unassembled WGS sequence"/>
</dbReference>
<keyword evidence="1" id="KW-0732">Signal</keyword>
<accession>A0A379EXS0</accession>
<evidence type="ECO:0000313" key="2">
    <source>
        <dbReference type="EMBL" id="SUC11176.1"/>
    </source>
</evidence>
<feature type="chain" id="PRO_5016623328" evidence="1">
    <location>
        <begin position="20"/>
        <end position="216"/>
    </location>
</feature>
<dbReference type="InterPro" id="IPR038143">
    <property type="entry name" value="NigD-like_C_dom_sf"/>
</dbReference>
<dbReference type="PROSITE" id="PS51257">
    <property type="entry name" value="PROKAR_LIPOPROTEIN"/>
    <property type="match status" value="1"/>
</dbReference>
<sequence length="216" mass="24139">MRKSFFFLFLIVILLVACTNDSFKTGDSEYSYLQSDFVEATTNTNAAFVSAVTDDGDTLLLHSALSAKWATKADTTYRAQLYYSRNNLEVVPIAISKVYVLPVSQQPHTTNTPDPMGFTSAWIAKTRKYINLELALKTGKDTENEQSLGVSLENVVSSVSGTNKYTLRLLHQQNNVPQYYTVRTFVSIPTTFAHKGDSIEVHINTYKGEVIKAFIL</sequence>
<dbReference type="Gene3D" id="2.60.40.2370">
    <property type="entry name" value="NigD-like, C-terminal beta sandwich domain"/>
    <property type="match status" value="1"/>
</dbReference>
<feature type="signal peptide" evidence="1">
    <location>
        <begin position="1"/>
        <end position="19"/>
    </location>
</feature>
<reference evidence="2 3" key="1">
    <citation type="submission" date="2018-06" db="EMBL/GenBank/DDBJ databases">
        <authorList>
            <consortium name="Pathogen Informatics"/>
            <person name="Doyle S."/>
        </authorList>
    </citation>
    <scope>NUCLEOTIDE SEQUENCE [LARGE SCALE GENOMIC DNA]</scope>
    <source>
        <strain evidence="2 3">NCTC13043</strain>
    </source>
</reference>
<name>A0A379EXS0_9BACT</name>